<evidence type="ECO:0000313" key="2">
    <source>
        <dbReference type="EMBL" id="GEZ88383.1"/>
    </source>
</evidence>
<dbReference type="InterPro" id="IPR013103">
    <property type="entry name" value="RVT_2"/>
</dbReference>
<organism evidence="2">
    <name type="scientific">Tanacetum cinerariifolium</name>
    <name type="common">Dalmatian daisy</name>
    <name type="synonym">Chrysanthemum cinerariifolium</name>
    <dbReference type="NCBI Taxonomy" id="118510"/>
    <lineage>
        <taxon>Eukaryota</taxon>
        <taxon>Viridiplantae</taxon>
        <taxon>Streptophyta</taxon>
        <taxon>Embryophyta</taxon>
        <taxon>Tracheophyta</taxon>
        <taxon>Spermatophyta</taxon>
        <taxon>Magnoliopsida</taxon>
        <taxon>eudicotyledons</taxon>
        <taxon>Gunneridae</taxon>
        <taxon>Pentapetalae</taxon>
        <taxon>asterids</taxon>
        <taxon>campanulids</taxon>
        <taxon>Asterales</taxon>
        <taxon>Asteraceae</taxon>
        <taxon>Asteroideae</taxon>
        <taxon>Anthemideae</taxon>
        <taxon>Anthemidinae</taxon>
        <taxon>Tanacetum</taxon>
    </lineage>
</organism>
<feature type="domain" description="Reverse transcriptase Ty1/copia-type" evidence="1">
    <location>
        <begin position="124"/>
        <end position="211"/>
    </location>
</feature>
<proteinExistence type="predicted"/>
<dbReference type="EMBL" id="BKCJ010337026">
    <property type="protein sequence ID" value="GEZ88383.1"/>
    <property type="molecule type" value="Genomic_DNA"/>
</dbReference>
<dbReference type="AlphaFoldDB" id="A0A699IV71"/>
<protein>
    <submittedName>
        <fullName evidence="2">Putative ribonuclease H-like domain-containing protein</fullName>
    </submittedName>
</protein>
<accession>A0A699IV71</accession>
<name>A0A699IV71_TANCI</name>
<sequence length="212" mass="23609">MNYQPVVIGNQPNYNAGIKENLDEDDVVADAAFDVKENENDVHVPANGSNNSTRVITVSAPVHTAGLNPTNSSNYFNSASPSVNAVSLNFGIARKSSFVNPSKYPDDPDMPEMEDIVYSDDEKDGHTQEEGIDYDEVFALVARIEAIRLFLAYASFMGFMVYQMDVKSIFLYETIKEEVYVCQPPGFEDPGYPDKVYKVVKALYGWHQAPRA</sequence>
<reference evidence="2" key="1">
    <citation type="journal article" date="2019" name="Sci. Rep.">
        <title>Draft genome of Tanacetum cinerariifolium, the natural source of mosquito coil.</title>
        <authorList>
            <person name="Yamashiro T."/>
            <person name="Shiraishi A."/>
            <person name="Satake H."/>
            <person name="Nakayama K."/>
        </authorList>
    </citation>
    <scope>NUCLEOTIDE SEQUENCE</scope>
</reference>
<feature type="non-terminal residue" evidence="2">
    <location>
        <position position="212"/>
    </location>
</feature>
<comment type="caution">
    <text evidence="2">The sequence shown here is derived from an EMBL/GenBank/DDBJ whole genome shotgun (WGS) entry which is preliminary data.</text>
</comment>
<evidence type="ECO:0000259" key="1">
    <source>
        <dbReference type="Pfam" id="PF07727"/>
    </source>
</evidence>
<dbReference type="Pfam" id="PF07727">
    <property type="entry name" value="RVT_2"/>
    <property type="match status" value="1"/>
</dbReference>
<gene>
    <name evidence="2" type="ORF">Tci_560356</name>
</gene>